<dbReference type="PROSITE" id="PS50928">
    <property type="entry name" value="ABC_TM1"/>
    <property type="match status" value="1"/>
</dbReference>
<dbReference type="GO" id="GO:0005886">
    <property type="term" value="C:plasma membrane"/>
    <property type="evidence" value="ECO:0007669"/>
    <property type="project" value="UniProtKB-SubCell"/>
</dbReference>
<evidence type="ECO:0000256" key="4">
    <source>
        <dbReference type="ARBA" id="ARBA00022692"/>
    </source>
</evidence>
<proteinExistence type="predicted"/>
<dbReference type="SUPFAM" id="SSF161098">
    <property type="entry name" value="MetI-like"/>
    <property type="match status" value="1"/>
</dbReference>
<evidence type="ECO:0000256" key="5">
    <source>
        <dbReference type="ARBA" id="ARBA00022989"/>
    </source>
</evidence>
<dbReference type="InterPro" id="IPR000515">
    <property type="entry name" value="MetI-like"/>
</dbReference>
<dbReference type="CDD" id="cd06261">
    <property type="entry name" value="TM_PBP2"/>
    <property type="match status" value="1"/>
</dbReference>
<dbReference type="InterPro" id="IPR050809">
    <property type="entry name" value="UgpAE/MalFG_permease"/>
</dbReference>
<feature type="transmembrane region" description="Helical" evidence="7">
    <location>
        <begin position="236"/>
        <end position="261"/>
    </location>
</feature>
<keyword evidence="6 7" id="KW-0472">Membrane</keyword>
<feature type="transmembrane region" description="Helical" evidence="7">
    <location>
        <begin position="100"/>
        <end position="120"/>
    </location>
</feature>
<feature type="transmembrane region" description="Helical" evidence="7">
    <location>
        <begin position="294"/>
        <end position="316"/>
    </location>
</feature>
<keyword evidence="5 7" id="KW-1133">Transmembrane helix</keyword>
<name>A0A6J6H670_9ZZZZ</name>
<reference evidence="10" key="1">
    <citation type="submission" date="2020-05" db="EMBL/GenBank/DDBJ databases">
        <authorList>
            <person name="Chiriac C."/>
            <person name="Salcher M."/>
            <person name="Ghai R."/>
            <person name="Kavagutti S V."/>
        </authorList>
    </citation>
    <scope>NUCLEOTIDE SEQUENCE</scope>
</reference>
<comment type="subcellular location">
    <subcellularLocation>
        <location evidence="1">Cell membrane</location>
        <topology evidence="1">Multi-pass membrane protein</topology>
    </subcellularLocation>
</comment>
<evidence type="ECO:0000313" key="9">
    <source>
        <dbReference type="EMBL" id="CAB4535998.1"/>
    </source>
</evidence>
<keyword evidence="3" id="KW-1003">Cell membrane</keyword>
<evidence type="ECO:0000256" key="6">
    <source>
        <dbReference type="ARBA" id="ARBA00023136"/>
    </source>
</evidence>
<protein>
    <submittedName>
        <fullName evidence="10">Unannotated protein</fullName>
    </submittedName>
</protein>
<feature type="transmembrane region" description="Helical" evidence="7">
    <location>
        <begin position="6"/>
        <end position="25"/>
    </location>
</feature>
<keyword evidence="2" id="KW-0813">Transport</keyword>
<feature type="transmembrane region" description="Helical" evidence="7">
    <location>
        <begin position="45"/>
        <end position="69"/>
    </location>
</feature>
<evidence type="ECO:0000256" key="3">
    <source>
        <dbReference type="ARBA" id="ARBA00022475"/>
    </source>
</evidence>
<dbReference type="Pfam" id="PF00528">
    <property type="entry name" value="BPD_transp_1"/>
    <property type="match status" value="1"/>
</dbReference>
<dbReference type="InterPro" id="IPR035906">
    <property type="entry name" value="MetI-like_sf"/>
</dbReference>
<dbReference type="EMBL" id="CAEZSH010000040">
    <property type="protein sequence ID" value="CAB4535998.1"/>
    <property type="molecule type" value="Genomic_DNA"/>
</dbReference>
<evidence type="ECO:0000313" key="10">
    <source>
        <dbReference type="EMBL" id="CAB4609137.1"/>
    </source>
</evidence>
<evidence type="ECO:0000259" key="8">
    <source>
        <dbReference type="PROSITE" id="PS50928"/>
    </source>
</evidence>
<gene>
    <name evidence="9" type="ORF">UFOPK1410_00462</name>
    <name evidence="10" type="ORF">UFOPK1855_00304</name>
</gene>
<organism evidence="10">
    <name type="scientific">freshwater metagenome</name>
    <dbReference type="NCBI Taxonomy" id="449393"/>
    <lineage>
        <taxon>unclassified sequences</taxon>
        <taxon>metagenomes</taxon>
        <taxon>ecological metagenomes</taxon>
    </lineage>
</organism>
<accession>A0A6J6H670</accession>
<evidence type="ECO:0000256" key="2">
    <source>
        <dbReference type="ARBA" id="ARBA00022448"/>
    </source>
</evidence>
<dbReference type="PANTHER" id="PTHR43227:SF8">
    <property type="entry name" value="DIACETYLCHITOBIOSE UPTAKE SYSTEM PERMEASE PROTEIN DASB"/>
    <property type="match status" value="1"/>
</dbReference>
<evidence type="ECO:0000256" key="1">
    <source>
        <dbReference type="ARBA" id="ARBA00004651"/>
    </source>
</evidence>
<sequence length="326" mass="36038">MGDILFGILAVLLGAAATYGLYWLLDKLVNLLPPKLADKFKSASFLLPAAVLVILVLVLPMFQTIIWSFMNDSGKEFVGIENYAELFGSAEFISILINNFLWIAVVPAVTVSLGVLFATLGNQVGPTREKILKSLIFMPMTISFVAASTIWGYMYVYVPPGRPEIGLLNSIARALGFDAQPWLQMDGGRLNTFLLMAVIVWLQVGYSMVIISAGIKAVPEETVEAARIDGANGSQVFFRIIVPQIWSTIMSVFVTVLILVMKVFDIVLAMTRGNFNTNVLAFEYYKQFFENSNVGPASAVVTILLLLIIPLMILQIRTVRHQETMR</sequence>
<dbReference type="GO" id="GO:0055085">
    <property type="term" value="P:transmembrane transport"/>
    <property type="evidence" value="ECO:0007669"/>
    <property type="project" value="InterPro"/>
</dbReference>
<dbReference type="PANTHER" id="PTHR43227">
    <property type="entry name" value="BLL4140 PROTEIN"/>
    <property type="match status" value="1"/>
</dbReference>
<feature type="domain" description="ABC transmembrane type-1" evidence="8">
    <location>
        <begin position="96"/>
        <end position="313"/>
    </location>
</feature>
<evidence type="ECO:0000256" key="7">
    <source>
        <dbReference type="SAM" id="Phobius"/>
    </source>
</evidence>
<feature type="transmembrane region" description="Helical" evidence="7">
    <location>
        <begin position="193"/>
        <end position="215"/>
    </location>
</feature>
<dbReference type="EMBL" id="CAEZUW010000031">
    <property type="protein sequence ID" value="CAB4609137.1"/>
    <property type="molecule type" value="Genomic_DNA"/>
</dbReference>
<dbReference type="AlphaFoldDB" id="A0A6J6H670"/>
<dbReference type="Gene3D" id="1.10.3720.10">
    <property type="entry name" value="MetI-like"/>
    <property type="match status" value="1"/>
</dbReference>
<feature type="transmembrane region" description="Helical" evidence="7">
    <location>
        <begin position="132"/>
        <end position="154"/>
    </location>
</feature>
<keyword evidence="4 7" id="KW-0812">Transmembrane</keyword>